<sequence>MSEKTTAATPLNDVKAFAKKHRIEIEDAQTILDQYGDDRKNADKAARRIAA</sequence>
<dbReference type="Proteomes" id="UP000520198">
    <property type="component" value="Unassembled WGS sequence"/>
</dbReference>
<dbReference type="EMBL" id="JABWDU010000005">
    <property type="protein sequence ID" value="NVD41282.1"/>
    <property type="molecule type" value="Genomic_DNA"/>
</dbReference>
<proteinExistence type="predicted"/>
<evidence type="ECO:0008006" key="3">
    <source>
        <dbReference type="Google" id="ProtNLM"/>
    </source>
</evidence>
<accession>A0A7Y6UPI7</accession>
<dbReference type="AlphaFoldDB" id="A0A7Y6UPI7"/>
<comment type="caution">
    <text evidence="1">The sequence shown here is derived from an EMBL/GenBank/DDBJ whole genome shotgun (WGS) entry which is preliminary data.</text>
</comment>
<gene>
    <name evidence="1" type="ORF">HT585_20610</name>
</gene>
<reference evidence="1 2" key="1">
    <citation type="submission" date="2020-06" db="EMBL/GenBank/DDBJ databases">
        <authorList>
            <person name="Grouzdev D.S."/>
        </authorList>
    </citation>
    <scope>NUCLEOTIDE SEQUENCE [LARGE SCALE GENOMIC DNA]</scope>
    <source>
        <strain evidence="1 2">HO-A22</strain>
    </source>
</reference>
<evidence type="ECO:0000313" key="2">
    <source>
        <dbReference type="Proteomes" id="UP000520198"/>
    </source>
</evidence>
<organism evidence="1 2">
    <name type="scientific">Ensifer oleiphilus</name>
    <dbReference type="NCBI Taxonomy" id="2742698"/>
    <lineage>
        <taxon>Bacteria</taxon>
        <taxon>Pseudomonadati</taxon>
        <taxon>Pseudomonadota</taxon>
        <taxon>Alphaproteobacteria</taxon>
        <taxon>Hyphomicrobiales</taxon>
        <taxon>Rhizobiaceae</taxon>
        <taxon>Sinorhizobium/Ensifer group</taxon>
        <taxon>Ensifer</taxon>
    </lineage>
</organism>
<keyword evidence="2" id="KW-1185">Reference proteome</keyword>
<evidence type="ECO:0000313" key="1">
    <source>
        <dbReference type="EMBL" id="NVD41282.1"/>
    </source>
</evidence>
<name>A0A7Y6UPI7_9HYPH</name>
<protein>
    <recommendedName>
        <fullName evidence="3">DUF3606 domain-containing protein</fullName>
    </recommendedName>
</protein>
<dbReference type="RefSeq" id="WP_176354716.1">
    <property type="nucleotide sequence ID" value="NZ_JABWDU010000005.1"/>
</dbReference>